<name>X1T303_9ZZZZ</name>
<gene>
    <name evidence="2" type="ORF">S12H4_12674</name>
</gene>
<dbReference type="SUPFAM" id="SSF53383">
    <property type="entry name" value="PLP-dependent transferases"/>
    <property type="match status" value="1"/>
</dbReference>
<comment type="caution">
    <text evidence="2">The sequence shown here is derived from an EMBL/GenBank/DDBJ whole genome shotgun (WGS) entry which is preliminary data.</text>
</comment>
<evidence type="ECO:0000313" key="2">
    <source>
        <dbReference type="EMBL" id="GAI85786.1"/>
    </source>
</evidence>
<protein>
    <recommendedName>
        <fullName evidence="3">Aminotransferase class III-fold pyridoxal phosphate-dependent enzyme</fullName>
    </recommendedName>
</protein>
<proteinExistence type="inferred from homology"/>
<dbReference type="GO" id="GO:0030170">
    <property type="term" value="F:pyridoxal phosphate binding"/>
    <property type="evidence" value="ECO:0007669"/>
    <property type="project" value="InterPro"/>
</dbReference>
<dbReference type="GO" id="GO:0008483">
    <property type="term" value="F:transaminase activity"/>
    <property type="evidence" value="ECO:0007669"/>
    <property type="project" value="InterPro"/>
</dbReference>
<sequence length="111" mass="12648">AENVTKVGNHVKERLEKEFLPLPHVGNVTGLGLLLNLEIVADKETRRRFPEEMNITDVIRERCWGKGLFMRALGKYEVDVVIITPPLIITKEEVDKELDILYPIIAGLKDL</sequence>
<reference evidence="2" key="1">
    <citation type="journal article" date="2014" name="Front. Microbiol.">
        <title>High frequency of phylogenetically diverse reductive dehalogenase-homologous genes in deep subseafloor sedimentary metagenomes.</title>
        <authorList>
            <person name="Kawai M."/>
            <person name="Futagami T."/>
            <person name="Toyoda A."/>
            <person name="Takaki Y."/>
            <person name="Nishi S."/>
            <person name="Hori S."/>
            <person name="Arai W."/>
            <person name="Tsubouchi T."/>
            <person name="Morono Y."/>
            <person name="Uchiyama I."/>
            <person name="Ito T."/>
            <person name="Fujiyama A."/>
            <person name="Inagaki F."/>
            <person name="Takami H."/>
        </authorList>
    </citation>
    <scope>NUCLEOTIDE SEQUENCE</scope>
    <source>
        <strain evidence="2">Expedition CK06-06</strain>
    </source>
</reference>
<evidence type="ECO:0000256" key="1">
    <source>
        <dbReference type="ARBA" id="ARBA00008954"/>
    </source>
</evidence>
<dbReference type="EMBL" id="BARW01006056">
    <property type="protein sequence ID" value="GAI85786.1"/>
    <property type="molecule type" value="Genomic_DNA"/>
</dbReference>
<evidence type="ECO:0008006" key="3">
    <source>
        <dbReference type="Google" id="ProtNLM"/>
    </source>
</evidence>
<dbReference type="InterPro" id="IPR015422">
    <property type="entry name" value="PyrdxlP-dep_Trfase_small"/>
</dbReference>
<dbReference type="InterPro" id="IPR015424">
    <property type="entry name" value="PyrdxlP-dep_Trfase"/>
</dbReference>
<dbReference type="Gene3D" id="3.90.1150.10">
    <property type="entry name" value="Aspartate Aminotransferase, domain 1"/>
    <property type="match status" value="1"/>
</dbReference>
<dbReference type="PANTHER" id="PTHR43094:SF1">
    <property type="entry name" value="AMINOTRANSFERASE CLASS-III"/>
    <property type="match status" value="1"/>
</dbReference>
<dbReference type="InterPro" id="IPR005814">
    <property type="entry name" value="Aminotrans_3"/>
</dbReference>
<dbReference type="PANTHER" id="PTHR43094">
    <property type="entry name" value="AMINOTRANSFERASE"/>
    <property type="match status" value="1"/>
</dbReference>
<feature type="non-terminal residue" evidence="2">
    <location>
        <position position="1"/>
    </location>
</feature>
<dbReference type="Pfam" id="PF00202">
    <property type="entry name" value="Aminotran_3"/>
    <property type="match status" value="1"/>
</dbReference>
<dbReference type="AlphaFoldDB" id="X1T303"/>
<organism evidence="2">
    <name type="scientific">marine sediment metagenome</name>
    <dbReference type="NCBI Taxonomy" id="412755"/>
    <lineage>
        <taxon>unclassified sequences</taxon>
        <taxon>metagenomes</taxon>
        <taxon>ecological metagenomes</taxon>
    </lineage>
</organism>
<accession>X1T303</accession>
<comment type="similarity">
    <text evidence="1">Belongs to the class-III pyridoxal-phosphate-dependent aminotransferase family.</text>
</comment>